<dbReference type="EMBL" id="BDSA01000001">
    <property type="protein sequence ID" value="GBE58828.1"/>
    <property type="molecule type" value="Genomic_DNA"/>
</dbReference>
<dbReference type="OrthoDB" id="10262287at2759"/>
<dbReference type="RefSeq" id="XP_028865071.1">
    <property type="nucleotide sequence ID" value="XM_029009238.1"/>
</dbReference>
<dbReference type="PANTHER" id="PTHR11679">
    <property type="entry name" value="VESICLE PROTEIN SORTING-ASSOCIATED"/>
    <property type="match status" value="1"/>
</dbReference>
<organism evidence="3 4">
    <name type="scientific">Babesia ovata</name>
    <dbReference type="NCBI Taxonomy" id="189622"/>
    <lineage>
        <taxon>Eukaryota</taxon>
        <taxon>Sar</taxon>
        <taxon>Alveolata</taxon>
        <taxon>Apicomplexa</taxon>
        <taxon>Aconoidasida</taxon>
        <taxon>Piroplasmida</taxon>
        <taxon>Babesiidae</taxon>
        <taxon>Babesia</taxon>
    </lineage>
</organism>
<dbReference type="Gene3D" id="1.25.40.850">
    <property type="match status" value="1"/>
</dbReference>
<dbReference type="SUPFAM" id="SSF56815">
    <property type="entry name" value="Sec1/munc18-like (SM) proteins"/>
    <property type="match status" value="1"/>
</dbReference>
<dbReference type="GO" id="GO:0016192">
    <property type="term" value="P:vesicle-mediated transport"/>
    <property type="evidence" value="ECO:0007669"/>
    <property type="project" value="InterPro"/>
</dbReference>
<dbReference type="InterPro" id="IPR001619">
    <property type="entry name" value="Sec1-like"/>
</dbReference>
<dbReference type="InterPro" id="IPR027482">
    <property type="entry name" value="Sec1-like_dom2"/>
</dbReference>
<comment type="similarity">
    <text evidence="1">Belongs to the STXBP/unc-18/SEC1 family.</text>
</comment>
<evidence type="ECO:0000313" key="3">
    <source>
        <dbReference type="EMBL" id="GBE58828.1"/>
    </source>
</evidence>
<accession>A0A2H6K775</accession>
<dbReference type="InterPro" id="IPR036045">
    <property type="entry name" value="Sec1-like_sf"/>
</dbReference>
<sequence>MSLVDRVSSDARAEFLSSIANIVVSIEKSLSAESGGSLNGTNGHRHVQYRVAGTFSSPESGESQDSAGCIRQFISKGNKLHLNCTQDVHDLISHLIGADELSALGLDSFRTLAAQQAWRSSPRKTESKSSGRSYTLYMIRPTLSDAAQLKSVLHYDRSECYVLCLPEVSDMFPGVLQGMLGKSFTVLRGIGGHRGNRVVHLYSCNVHMAPVESSVLSMFISRSFQTFYAEGDPMSAWFYSKALEHLESRIFDGAVPRVTCLGHLSRMVAEILLKCRRDSAADLIILGTERSHAGSDMPYLTKELNAHRYGKESTTASSAETHSPKTGDKGTNADARATTDTMRLLRQSSMVDEAVLIDRSVDLVTPMCLNFTYEGLLDNLFGAVKGNLHLPPGVVEGSAGAAPIGILDQYRSNITSNKGSSSAKSTQSSSVLTLNSPLYKEIRWMNYSEVGKYLHQRALQVHKGYERGGLSTLGEMDAFVKKFKNLQKEHSELSVHVNLMSWLSSLVNGDLIQLLQHMEDTILQYSSDAKPEDSKLASITAKLFNKPCDPFVALFLDLIFWNVDVNQLYRLLVLASQTRDGIKSGDLQNIKRAVVDQYGFNQLLAMHELERMGMVRVNDAPDGMRWSRLCKKLNLLVDRDTGSADYSMIFGGYAPISLRLYQLIVLSRGLGSVQSELRLLNCPVSVLRQKNLVSEHKRQESKAATYKVLGYLGGVTLGEIAAVASLNQKQSQKILLITTDIVGMRNMLKVDV</sequence>
<protein>
    <submittedName>
        <fullName evidence="3">Vesicle transport protein</fullName>
    </submittedName>
</protein>
<keyword evidence="4" id="KW-1185">Reference proteome</keyword>
<comment type="caution">
    <text evidence="3">The sequence shown here is derived from an EMBL/GenBank/DDBJ whole genome shotgun (WGS) entry which is preliminary data.</text>
</comment>
<dbReference type="Gene3D" id="3.40.50.1910">
    <property type="match status" value="3"/>
</dbReference>
<feature type="region of interest" description="Disordered" evidence="2">
    <location>
        <begin position="310"/>
        <end position="335"/>
    </location>
</feature>
<feature type="compositionally biased region" description="Low complexity" evidence="2">
    <location>
        <begin position="312"/>
        <end position="321"/>
    </location>
</feature>
<name>A0A2H6K775_9APIC</name>
<dbReference type="InterPro" id="IPR043155">
    <property type="entry name" value="VPS33_dom3b"/>
</dbReference>
<dbReference type="Pfam" id="PF00995">
    <property type="entry name" value="Sec1"/>
    <property type="match status" value="1"/>
</dbReference>
<dbReference type="GeneID" id="39872598"/>
<evidence type="ECO:0000256" key="2">
    <source>
        <dbReference type="SAM" id="MobiDB-lite"/>
    </source>
</evidence>
<evidence type="ECO:0000313" key="4">
    <source>
        <dbReference type="Proteomes" id="UP000236319"/>
    </source>
</evidence>
<dbReference type="AlphaFoldDB" id="A0A2H6K775"/>
<proteinExistence type="inferred from homology"/>
<gene>
    <name evidence="3" type="ORF">BOVATA_003210</name>
</gene>
<reference evidence="3 4" key="1">
    <citation type="journal article" date="2017" name="BMC Genomics">
        <title>Whole-genome assembly of Babesia ovata and comparative genomics between closely related pathogens.</title>
        <authorList>
            <person name="Yamagishi J."/>
            <person name="Asada M."/>
            <person name="Hakimi H."/>
            <person name="Tanaka T.Q."/>
            <person name="Sugimoto C."/>
            <person name="Kawazu S."/>
        </authorList>
    </citation>
    <scope>NUCLEOTIDE SEQUENCE [LARGE SCALE GENOMIC DNA]</scope>
    <source>
        <strain evidence="3 4">Miyake</strain>
    </source>
</reference>
<dbReference type="Proteomes" id="UP000236319">
    <property type="component" value="Unassembled WGS sequence"/>
</dbReference>
<evidence type="ECO:0000256" key="1">
    <source>
        <dbReference type="ARBA" id="ARBA00009884"/>
    </source>
</evidence>
<dbReference type="VEuPathDB" id="PiroplasmaDB:BOVATA_003210"/>